<organism evidence="6 7">
    <name type="scientific">Actinocatenispora rupis</name>
    <dbReference type="NCBI Taxonomy" id="519421"/>
    <lineage>
        <taxon>Bacteria</taxon>
        <taxon>Bacillati</taxon>
        <taxon>Actinomycetota</taxon>
        <taxon>Actinomycetes</taxon>
        <taxon>Micromonosporales</taxon>
        <taxon>Micromonosporaceae</taxon>
        <taxon>Actinocatenispora</taxon>
    </lineage>
</organism>
<evidence type="ECO:0000256" key="4">
    <source>
        <dbReference type="ARBA" id="ARBA00023016"/>
    </source>
</evidence>
<dbReference type="GO" id="GO:0140662">
    <property type="term" value="F:ATP-dependent protein folding chaperone"/>
    <property type="evidence" value="ECO:0007669"/>
    <property type="project" value="InterPro"/>
</dbReference>
<dbReference type="GO" id="GO:0005524">
    <property type="term" value="F:ATP binding"/>
    <property type="evidence" value="ECO:0007669"/>
    <property type="project" value="UniProtKB-KW"/>
</dbReference>
<dbReference type="AlphaFoldDB" id="A0A8J3J3Z9"/>
<dbReference type="Pfam" id="PF00012">
    <property type="entry name" value="HSP70"/>
    <property type="match status" value="1"/>
</dbReference>
<gene>
    <name evidence="6" type="ORF">Aru02nite_20950</name>
</gene>
<dbReference type="InterPro" id="IPR013126">
    <property type="entry name" value="Hsp_70_fam"/>
</dbReference>
<evidence type="ECO:0000256" key="3">
    <source>
        <dbReference type="ARBA" id="ARBA00022840"/>
    </source>
</evidence>
<keyword evidence="5" id="KW-0143">Chaperone</keyword>
<keyword evidence="3" id="KW-0067">ATP-binding</keyword>
<dbReference type="SUPFAM" id="SSF53067">
    <property type="entry name" value="Actin-like ATPase domain"/>
    <property type="match status" value="2"/>
</dbReference>
<accession>A0A8J3J3Z9</accession>
<comment type="caution">
    <text evidence="6">The sequence shown here is derived from an EMBL/GenBank/DDBJ whole genome shotgun (WGS) entry which is preliminary data.</text>
</comment>
<dbReference type="PROSITE" id="PS01036">
    <property type="entry name" value="HSP70_3"/>
    <property type="match status" value="1"/>
</dbReference>
<comment type="similarity">
    <text evidence="1">Belongs to the heat shock protein 70 family.</text>
</comment>
<evidence type="ECO:0000256" key="5">
    <source>
        <dbReference type="ARBA" id="ARBA00023186"/>
    </source>
</evidence>
<dbReference type="Gene3D" id="3.90.640.10">
    <property type="entry name" value="Actin, Chain A, domain 4"/>
    <property type="match status" value="1"/>
</dbReference>
<evidence type="ECO:0000313" key="7">
    <source>
        <dbReference type="Proteomes" id="UP000612808"/>
    </source>
</evidence>
<keyword evidence="4" id="KW-0346">Stress response</keyword>
<keyword evidence="2" id="KW-0547">Nucleotide-binding</keyword>
<evidence type="ECO:0008006" key="8">
    <source>
        <dbReference type="Google" id="ProtNLM"/>
    </source>
</evidence>
<reference evidence="6" key="1">
    <citation type="submission" date="2021-01" db="EMBL/GenBank/DDBJ databases">
        <title>Whole genome shotgun sequence of Actinocatenispora rupis NBRC 107355.</title>
        <authorList>
            <person name="Komaki H."/>
            <person name="Tamura T."/>
        </authorList>
    </citation>
    <scope>NUCLEOTIDE SEQUENCE</scope>
    <source>
        <strain evidence="6">NBRC 107355</strain>
    </source>
</reference>
<name>A0A8J3J3Z9_9ACTN</name>
<sequence length="349" mass="36662">MAVDFGTYNTVAALSDGERVLLFDGMPLLSSAVYADRSGALVAGRDAAHLARLDPAGFEPNPKRRIDDTSVLLGGREYPVVEVVAAVLGRVADEARRVVGRVPETVLTYPAAWGRRRQGLLVAAARRAGLPVAGVVSEPVAAAYRFAALEGVAAGRTLVVFDFGAGTLDVAAVRAADGGYQVVAYDGVEDLGGLDIDEAVVRHVGRTVAERAPAAWARLTAPGTAEEFRARRLLWDDARAAKEMLSRTSLAPLPVPGYEPGVHLTRDELNDLCRPLLDRAMRTLHGVLAAARVAPPDLAGIVLVGGSSRLPLVADRILRELGVAATVTDQPEVVVAHGALTAHPLPLPA</sequence>
<dbReference type="Proteomes" id="UP000612808">
    <property type="component" value="Unassembled WGS sequence"/>
</dbReference>
<dbReference type="PANTHER" id="PTHR42749">
    <property type="entry name" value="CELL SHAPE-DETERMINING PROTEIN MREB"/>
    <property type="match status" value="1"/>
</dbReference>
<evidence type="ECO:0000256" key="1">
    <source>
        <dbReference type="ARBA" id="ARBA00007381"/>
    </source>
</evidence>
<dbReference type="PANTHER" id="PTHR42749:SF1">
    <property type="entry name" value="CELL SHAPE-DETERMINING PROTEIN MREB"/>
    <property type="match status" value="1"/>
</dbReference>
<dbReference type="EMBL" id="BOMB01000012">
    <property type="protein sequence ID" value="GID11206.1"/>
    <property type="molecule type" value="Genomic_DNA"/>
</dbReference>
<evidence type="ECO:0000256" key="2">
    <source>
        <dbReference type="ARBA" id="ARBA00022741"/>
    </source>
</evidence>
<dbReference type="InterPro" id="IPR043129">
    <property type="entry name" value="ATPase_NBD"/>
</dbReference>
<keyword evidence="7" id="KW-1185">Reference proteome</keyword>
<dbReference type="InterPro" id="IPR018181">
    <property type="entry name" value="Heat_shock_70_CS"/>
</dbReference>
<evidence type="ECO:0000313" key="6">
    <source>
        <dbReference type="EMBL" id="GID11206.1"/>
    </source>
</evidence>
<dbReference type="Gene3D" id="3.30.420.40">
    <property type="match status" value="2"/>
</dbReference>
<protein>
    <recommendedName>
        <fullName evidence="8">Hsp70 family protein</fullName>
    </recommendedName>
</protein>
<proteinExistence type="inferred from homology"/>